<dbReference type="InterPro" id="IPR027417">
    <property type="entry name" value="P-loop_NTPase"/>
</dbReference>
<evidence type="ECO:0000313" key="20">
    <source>
        <dbReference type="Proteomes" id="UP000823921"/>
    </source>
</evidence>
<comment type="subunit">
    <text evidence="17">Forms a heterotetramer with UvrB during the search for lesions.</text>
</comment>
<dbReference type="SMART" id="SM00382">
    <property type="entry name" value="AAA"/>
    <property type="match status" value="2"/>
</dbReference>
<dbReference type="Gene3D" id="3.40.50.300">
    <property type="entry name" value="P-loop containing nucleotide triphosphate hydrolases"/>
    <property type="match status" value="3"/>
</dbReference>
<evidence type="ECO:0000256" key="6">
    <source>
        <dbReference type="ARBA" id="ARBA00022763"/>
    </source>
</evidence>
<keyword evidence="3 17" id="KW-0479">Metal-binding</keyword>
<name>A0A9D2MM03_9FIRM</name>
<evidence type="ECO:0000259" key="18">
    <source>
        <dbReference type="PROSITE" id="PS50893"/>
    </source>
</evidence>
<feature type="domain" description="ABC transporter" evidence="18">
    <location>
        <begin position="322"/>
        <end position="595"/>
    </location>
</feature>
<protein>
    <recommendedName>
        <fullName evidence="15 17">UvrABC system protein A</fullName>
        <shortName evidence="17">UvrA protein</shortName>
    </recommendedName>
    <alternativeName>
        <fullName evidence="16 17">Excinuclease ABC subunit A</fullName>
    </alternativeName>
</protein>
<keyword evidence="2 17" id="KW-0963">Cytoplasm</keyword>
<dbReference type="InterPro" id="IPR041102">
    <property type="entry name" value="UvrA_inter"/>
</dbReference>
<dbReference type="GO" id="GO:0006289">
    <property type="term" value="P:nucleotide-excision repair"/>
    <property type="evidence" value="ECO:0007669"/>
    <property type="project" value="UniProtKB-UniRule"/>
</dbReference>
<keyword evidence="9 17" id="KW-0862">Zinc</keyword>
<dbReference type="NCBIfam" id="TIGR00630">
    <property type="entry name" value="uvra"/>
    <property type="match status" value="1"/>
</dbReference>
<evidence type="ECO:0000256" key="4">
    <source>
        <dbReference type="ARBA" id="ARBA00022737"/>
    </source>
</evidence>
<keyword evidence="5 17" id="KW-0547">Nucleotide-binding</keyword>
<keyword evidence="11 17" id="KW-0267">Excision nuclease</keyword>
<dbReference type="GO" id="GO:0009381">
    <property type="term" value="F:excinuclease ABC activity"/>
    <property type="evidence" value="ECO:0007669"/>
    <property type="project" value="UniProtKB-UniRule"/>
</dbReference>
<dbReference type="GO" id="GO:0008270">
    <property type="term" value="F:zinc ion binding"/>
    <property type="evidence" value="ECO:0007669"/>
    <property type="project" value="UniProtKB-UniRule"/>
</dbReference>
<dbReference type="GO" id="GO:0009380">
    <property type="term" value="C:excinuclease repair complex"/>
    <property type="evidence" value="ECO:0007669"/>
    <property type="project" value="InterPro"/>
</dbReference>
<feature type="binding site" evidence="17">
    <location>
        <begin position="641"/>
        <end position="648"/>
    </location>
    <ligand>
        <name>ATP</name>
        <dbReference type="ChEBI" id="CHEBI:30616"/>
    </ligand>
</feature>
<dbReference type="GO" id="GO:0016887">
    <property type="term" value="F:ATP hydrolysis activity"/>
    <property type="evidence" value="ECO:0007669"/>
    <property type="project" value="InterPro"/>
</dbReference>
<feature type="binding site" evidence="17">
    <location>
        <begin position="32"/>
        <end position="39"/>
    </location>
    <ligand>
        <name>ATP</name>
        <dbReference type="ChEBI" id="CHEBI:30616"/>
    </ligand>
</feature>
<reference evidence="19" key="1">
    <citation type="journal article" date="2021" name="PeerJ">
        <title>Extensive microbial diversity within the chicken gut microbiome revealed by metagenomics and culture.</title>
        <authorList>
            <person name="Gilroy R."/>
            <person name="Ravi A."/>
            <person name="Getino M."/>
            <person name="Pursley I."/>
            <person name="Horton D.L."/>
            <person name="Alikhan N.F."/>
            <person name="Baker D."/>
            <person name="Gharbi K."/>
            <person name="Hall N."/>
            <person name="Watson M."/>
            <person name="Adriaenssens E.M."/>
            <person name="Foster-Nyarko E."/>
            <person name="Jarju S."/>
            <person name="Secka A."/>
            <person name="Antonio M."/>
            <person name="Oren A."/>
            <person name="Chaudhuri R.R."/>
            <person name="La Ragione R."/>
            <person name="Hildebrand F."/>
            <person name="Pallen M.J."/>
        </authorList>
    </citation>
    <scope>NUCLEOTIDE SEQUENCE</scope>
    <source>
        <strain evidence="19">CHK192-8294</strain>
    </source>
</reference>
<comment type="caution">
    <text evidence="19">The sequence shown here is derived from an EMBL/GenBank/DDBJ whole genome shotgun (WGS) entry which is preliminary data.</text>
</comment>
<evidence type="ECO:0000256" key="11">
    <source>
        <dbReference type="ARBA" id="ARBA00022881"/>
    </source>
</evidence>
<dbReference type="Pfam" id="PF17755">
    <property type="entry name" value="UvrA_DNA-bind"/>
    <property type="match status" value="1"/>
</dbReference>
<keyword evidence="6 17" id="KW-0227">DNA damage</keyword>
<dbReference type="Gene3D" id="1.10.8.280">
    <property type="entry name" value="ABC transporter ATPase domain-like"/>
    <property type="match status" value="1"/>
</dbReference>
<dbReference type="AlphaFoldDB" id="A0A9D2MM03"/>
<dbReference type="CDD" id="cd03270">
    <property type="entry name" value="ABC_UvrA_I"/>
    <property type="match status" value="1"/>
</dbReference>
<accession>A0A9D2MM03</accession>
<dbReference type="InterPro" id="IPR041552">
    <property type="entry name" value="UvrA_DNA-bd"/>
</dbReference>
<dbReference type="InterPro" id="IPR004602">
    <property type="entry name" value="UvrA"/>
</dbReference>
<feature type="zinc finger region" description="C4-type" evidence="17">
    <location>
        <begin position="252"/>
        <end position="279"/>
    </location>
</feature>
<comment type="function">
    <text evidence="17">The UvrABC repair system catalyzes the recognition and processing of DNA lesions. UvrA is an ATPase and a DNA-binding protein. A damage recognition complex composed of 2 UvrA and 2 UvrB subunits scans DNA for abnormalities. When the presence of a lesion has been verified by UvrB, the UvrA molecules dissociate.</text>
</comment>
<dbReference type="Pfam" id="PF17760">
    <property type="entry name" value="UvrA_inter"/>
    <property type="match status" value="1"/>
</dbReference>
<proteinExistence type="inferred from homology"/>
<keyword evidence="17" id="KW-0742">SOS response</keyword>
<keyword evidence="8 17" id="KW-0863">Zinc-finger</keyword>
<dbReference type="PANTHER" id="PTHR43152">
    <property type="entry name" value="UVRABC SYSTEM PROTEIN A"/>
    <property type="match status" value="1"/>
</dbReference>
<dbReference type="NCBIfam" id="NF001503">
    <property type="entry name" value="PRK00349.1"/>
    <property type="match status" value="1"/>
</dbReference>
<evidence type="ECO:0000256" key="3">
    <source>
        <dbReference type="ARBA" id="ARBA00022723"/>
    </source>
</evidence>
<evidence type="ECO:0000256" key="8">
    <source>
        <dbReference type="ARBA" id="ARBA00022771"/>
    </source>
</evidence>
<feature type="zinc finger region" description="C4-type" evidence="17">
    <location>
        <begin position="740"/>
        <end position="766"/>
    </location>
</feature>
<evidence type="ECO:0000256" key="16">
    <source>
        <dbReference type="ARBA" id="ARBA00042156"/>
    </source>
</evidence>
<evidence type="ECO:0000256" key="13">
    <source>
        <dbReference type="ARBA" id="ARBA00023204"/>
    </source>
</evidence>
<dbReference type="Gene3D" id="3.30.190.20">
    <property type="match status" value="1"/>
</dbReference>
<dbReference type="PANTHER" id="PTHR43152:SF3">
    <property type="entry name" value="UVRABC SYSTEM PROTEIN A"/>
    <property type="match status" value="1"/>
</dbReference>
<keyword evidence="7 17" id="KW-0228">DNA excision</keyword>
<keyword evidence="12 17" id="KW-0238">DNA-binding</keyword>
<dbReference type="Gene3D" id="1.20.1580.10">
    <property type="entry name" value="ABC transporter ATPase like domain"/>
    <property type="match status" value="3"/>
</dbReference>
<dbReference type="GO" id="GO:0003677">
    <property type="term" value="F:DNA binding"/>
    <property type="evidence" value="ECO:0007669"/>
    <property type="project" value="UniProtKB-UniRule"/>
</dbReference>
<evidence type="ECO:0000313" key="19">
    <source>
        <dbReference type="EMBL" id="HJB80334.1"/>
    </source>
</evidence>
<dbReference type="PROSITE" id="PS50893">
    <property type="entry name" value="ABC_TRANSPORTER_2"/>
    <property type="match status" value="2"/>
</dbReference>
<dbReference type="GO" id="GO:0005524">
    <property type="term" value="F:ATP binding"/>
    <property type="evidence" value="ECO:0007669"/>
    <property type="project" value="UniProtKB-UniRule"/>
</dbReference>
<dbReference type="HAMAP" id="MF_00205">
    <property type="entry name" value="UvrA"/>
    <property type="match status" value="1"/>
</dbReference>
<evidence type="ECO:0000256" key="7">
    <source>
        <dbReference type="ARBA" id="ARBA00022769"/>
    </source>
</evidence>
<evidence type="ECO:0000256" key="5">
    <source>
        <dbReference type="ARBA" id="ARBA00022741"/>
    </source>
</evidence>
<dbReference type="GO" id="GO:0009432">
    <property type="term" value="P:SOS response"/>
    <property type="evidence" value="ECO:0007669"/>
    <property type="project" value="UniProtKB-UniRule"/>
</dbReference>
<dbReference type="FunFam" id="1.20.1580.10:FF:000002">
    <property type="entry name" value="UvrABC system protein A"/>
    <property type="match status" value="1"/>
</dbReference>
<reference evidence="19" key="2">
    <citation type="submission" date="2021-04" db="EMBL/GenBank/DDBJ databases">
        <authorList>
            <person name="Gilroy R."/>
        </authorList>
    </citation>
    <scope>NUCLEOTIDE SEQUENCE</scope>
    <source>
        <strain evidence="19">CHK192-8294</strain>
    </source>
</reference>
<evidence type="ECO:0000256" key="1">
    <source>
        <dbReference type="ARBA" id="ARBA00004496"/>
    </source>
</evidence>
<gene>
    <name evidence="17 19" type="primary">uvrA</name>
    <name evidence="19" type="ORF">H9712_05065</name>
</gene>
<dbReference type="Proteomes" id="UP000823921">
    <property type="component" value="Unassembled WGS sequence"/>
</dbReference>
<dbReference type="PROSITE" id="PS00211">
    <property type="entry name" value="ABC_TRANSPORTER_1"/>
    <property type="match status" value="2"/>
</dbReference>
<dbReference type="CDD" id="cd03271">
    <property type="entry name" value="ABC_UvrA_II"/>
    <property type="match status" value="1"/>
</dbReference>
<keyword evidence="4 17" id="KW-0677">Repeat</keyword>
<comment type="subcellular location">
    <subcellularLocation>
        <location evidence="1 17">Cytoplasm</location>
    </subcellularLocation>
</comment>
<evidence type="ECO:0000256" key="10">
    <source>
        <dbReference type="ARBA" id="ARBA00022840"/>
    </source>
</evidence>
<evidence type="ECO:0000256" key="9">
    <source>
        <dbReference type="ARBA" id="ARBA00022833"/>
    </source>
</evidence>
<keyword evidence="13 17" id="KW-0234">DNA repair</keyword>
<feature type="domain" description="ABC transporter" evidence="18">
    <location>
        <begin position="606"/>
        <end position="937"/>
    </location>
</feature>
<evidence type="ECO:0000256" key="12">
    <source>
        <dbReference type="ARBA" id="ARBA00023125"/>
    </source>
</evidence>
<dbReference type="InterPro" id="IPR003439">
    <property type="entry name" value="ABC_transporter-like_ATP-bd"/>
</dbReference>
<organism evidence="19 20">
    <name type="scientific">Candidatus Flavonifractor intestinigallinarum</name>
    <dbReference type="NCBI Taxonomy" id="2838586"/>
    <lineage>
        <taxon>Bacteria</taxon>
        <taxon>Bacillati</taxon>
        <taxon>Bacillota</taxon>
        <taxon>Clostridia</taxon>
        <taxon>Eubacteriales</taxon>
        <taxon>Oscillospiraceae</taxon>
        <taxon>Flavonifractor</taxon>
    </lineage>
</organism>
<evidence type="ECO:0000256" key="17">
    <source>
        <dbReference type="HAMAP-Rule" id="MF_00205"/>
    </source>
</evidence>
<evidence type="ECO:0000256" key="14">
    <source>
        <dbReference type="ARBA" id="ARBA00038000"/>
    </source>
</evidence>
<keyword evidence="19" id="KW-0378">Hydrolase</keyword>
<evidence type="ECO:0000256" key="2">
    <source>
        <dbReference type="ARBA" id="ARBA00022490"/>
    </source>
</evidence>
<dbReference type="InterPro" id="IPR003593">
    <property type="entry name" value="AAA+_ATPase"/>
</dbReference>
<dbReference type="SUPFAM" id="SSF52540">
    <property type="entry name" value="P-loop containing nucleoside triphosphate hydrolases"/>
    <property type="match status" value="2"/>
</dbReference>
<evidence type="ECO:0000256" key="15">
    <source>
        <dbReference type="ARBA" id="ARBA00039316"/>
    </source>
</evidence>
<keyword evidence="10 17" id="KW-0067">ATP-binding</keyword>
<comment type="similarity">
    <text evidence="14 17">Belongs to the ABC transporter superfamily. UvrA family.</text>
</comment>
<dbReference type="InterPro" id="IPR017871">
    <property type="entry name" value="ABC_transporter-like_CS"/>
</dbReference>
<dbReference type="EMBL" id="DWXO01000050">
    <property type="protein sequence ID" value="HJB80334.1"/>
    <property type="molecule type" value="Genomic_DNA"/>
</dbReference>
<dbReference type="GO" id="GO:0005737">
    <property type="term" value="C:cytoplasm"/>
    <property type="evidence" value="ECO:0007669"/>
    <property type="project" value="UniProtKB-SubCell"/>
</dbReference>
<sequence>MLDHISVKGARANNLKNIDVDIPRDKLVVLTGLSGSGKSSLAFDTIYAEGQRRYVESLSSYARMFLGQMEKPDVDYIDGLSPAISIDQKTTSKNPRSTVGTVTEIYDYLRLLWARVGTPHCPKCGKEIQQQTIDQIIDQVLELPEATRIQVMAPVVRGKKGTHQKLLEDARKSGYVRCRVDGSLYDLTEEIELDKNKKHNIEIVVDRLVIKEDIARRLTDSVEVASNLAGGLVVINIVGEDRDIMFSQNYACEDCGISIEELSPRMFSFNNPFGACPTCTGLGSQLKVDPDIIIPNKELSILEGAITASGWNNIKGDSISRMYFEALSKKYNFKLNTPVKDLPAEIMDIILYGTKGEKLKLTYERENGHGTLMQPFEGIINNLERRYKETQSDAMRRDLEDCMSERPCPDCGGKRLRKEALAVTVGGINIDTFCRKSVTEALDFVDHLELSEQKMLIADRILKEIKNRLGFLQSVGLQYLTLSRAAATLSGGESQRIRLATQIGSSLMGVLYILDEPSIGLHQRDNDKLLATLKHLRDLGNTLLVVEHDEDTMREADYIVDIGPGAGVHGGQVVACGTAQEIMNTPGSITGDYLSGRKKIPVPQERRTGNGHFLTVKGAAENNLQNVDVSIPLGTFTCVTGVSGSGKSSLVNEILYKRLAADLNRAKTRPGKHQAIEGEEFLDKIIAIDQSPIGRTPRSNPATYTGLFNDIRDLFASTPDAKARGYGPGRFSFNVRGGRCEACQGDGLIKIEMHFLPDIYVPCEVCKGKRYNRETLEVRYKGKNIYEVLDMTVEEALPFFEHLPRLYNKLQTLYEVGLSYVKLGQPSTELSGGEAQRVKLATELAKRSTGKTIYILDEPTTGLHTADVHKLIEVLQKLVDAGNTVVVIEHNLDVIKTADHVIDLGPEGGSGGGAIVATGTPEEVAQCPASYTGHYLKRMLE</sequence>